<evidence type="ECO:0000313" key="2">
    <source>
        <dbReference type="Proteomes" id="UP000015105"/>
    </source>
</evidence>
<keyword evidence="2" id="KW-1185">Reference proteome</keyword>
<proteinExistence type="predicted"/>
<reference evidence="1" key="4">
    <citation type="submission" date="2019-03" db="UniProtKB">
        <authorList>
            <consortium name="EnsemblPlants"/>
        </authorList>
    </citation>
    <scope>IDENTIFICATION</scope>
</reference>
<dbReference type="AlphaFoldDB" id="A0A453T218"/>
<dbReference type="Gramene" id="AET7Gv21195700.1">
    <property type="protein sequence ID" value="AET7Gv21195700.1"/>
    <property type="gene ID" value="AET7Gv21195700"/>
</dbReference>
<dbReference type="EnsemblPlants" id="AET7Gv21195700.1">
    <property type="protein sequence ID" value="AET7Gv21195700.1"/>
    <property type="gene ID" value="AET7Gv21195700"/>
</dbReference>
<sequence>MMQREPEFRPPVSAVVQDITSIVNASREESE</sequence>
<reference evidence="2" key="2">
    <citation type="journal article" date="2017" name="Nat. Plants">
        <title>The Aegilops tauschii genome reveals multiple impacts of transposons.</title>
        <authorList>
            <person name="Zhao G."/>
            <person name="Zou C."/>
            <person name="Li K."/>
            <person name="Wang K."/>
            <person name="Li T."/>
            <person name="Gao L."/>
            <person name="Zhang X."/>
            <person name="Wang H."/>
            <person name="Yang Z."/>
            <person name="Liu X."/>
            <person name="Jiang W."/>
            <person name="Mao L."/>
            <person name="Kong X."/>
            <person name="Jiao Y."/>
            <person name="Jia J."/>
        </authorList>
    </citation>
    <scope>NUCLEOTIDE SEQUENCE [LARGE SCALE GENOMIC DNA]</scope>
    <source>
        <strain evidence="2">cv. AL8/78</strain>
    </source>
</reference>
<accession>A0A453T218</accession>
<reference evidence="1" key="3">
    <citation type="journal article" date="2017" name="Nature">
        <title>Genome sequence of the progenitor of the wheat D genome Aegilops tauschii.</title>
        <authorList>
            <person name="Luo M.C."/>
            <person name="Gu Y.Q."/>
            <person name="Puiu D."/>
            <person name="Wang H."/>
            <person name="Twardziok S.O."/>
            <person name="Deal K.R."/>
            <person name="Huo N."/>
            <person name="Zhu T."/>
            <person name="Wang L."/>
            <person name="Wang Y."/>
            <person name="McGuire P.E."/>
            <person name="Liu S."/>
            <person name="Long H."/>
            <person name="Ramasamy R.K."/>
            <person name="Rodriguez J.C."/>
            <person name="Van S.L."/>
            <person name="Yuan L."/>
            <person name="Wang Z."/>
            <person name="Xia Z."/>
            <person name="Xiao L."/>
            <person name="Anderson O.D."/>
            <person name="Ouyang S."/>
            <person name="Liang Y."/>
            <person name="Zimin A.V."/>
            <person name="Pertea G."/>
            <person name="Qi P."/>
            <person name="Bennetzen J.L."/>
            <person name="Dai X."/>
            <person name="Dawson M.W."/>
            <person name="Muller H.G."/>
            <person name="Kugler K."/>
            <person name="Rivarola-Duarte L."/>
            <person name="Spannagl M."/>
            <person name="Mayer K.F.X."/>
            <person name="Lu F.H."/>
            <person name="Bevan M.W."/>
            <person name="Leroy P."/>
            <person name="Li P."/>
            <person name="You F.M."/>
            <person name="Sun Q."/>
            <person name="Liu Z."/>
            <person name="Lyons E."/>
            <person name="Wicker T."/>
            <person name="Salzberg S.L."/>
            <person name="Devos K.M."/>
            <person name="Dvorak J."/>
        </authorList>
    </citation>
    <scope>NUCLEOTIDE SEQUENCE [LARGE SCALE GENOMIC DNA]</scope>
    <source>
        <strain evidence="1">cv. AL8/78</strain>
    </source>
</reference>
<name>A0A453T218_AEGTS</name>
<organism evidence="1 2">
    <name type="scientific">Aegilops tauschii subsp. strangulata</name>
    <name type="common">Goatgrass</name>
    <dbReference type="NCBI Taxonomy" id="200361"/>
    <lineage>
        <taxon>Eukaryota</taxon>
        <taxon>Viridiplantae</taxon>
        <taxon>Streptophyta</taxon>
        <taxon>Embryophyta</taxon>
        <taxon>Tracheophyta</taxon>
        <taxon>Spermatophyta</taxon>
        <taxon>Magnoliopsida</taxon>
        <taxon>Liliopsida</taxon>
        <taxon>Poales</taxon>
        <taxon>Poaceae</taxon>
        <taxon>BOP clade</taxon>
        <taxon>Pooideae</taxon>
        <taxon>Triticodae</taxon>
        <taxon>Triticeae</taxon>
        <taxon>Triticinae</taxon>
        <taxon>Aegilops</taxon>
    </lineage>
</organism>
<evidence type="ECO:0000313" key="1">
    <source>
        <dbReference type="EnsemblPlants" id="AET7Gv21195700.1"/>
    </source>
</evidence>
<protein>
    <submittedName>
        <fullName evidence="1">Uncharacterized protein</fullName>
    </submittedName>
</protein>
<reference evidence="1" key="5">
    <citation type="journal article" date="2021" name="G3 (Bethesda)">
        <title>Aegilops tauschii genome assembly Aet v5.0 features greater sequence contiguity and improved annotation.</title>
        <authorList>
            <person name="Wang L."/>
            <person name="Zhu T."/>
            <person name="Rodriguez J.C."/>
            <person name="Deal K.R."/>
            <person name="Dubcovsky J."/>
            <person name="McGuire P.E."/>
            <person name="Lux T."/>
            <person name="Spannagl M."/>
            <person name="Mayer K.F.X."/>
            <person name="Baldrich P."/>
            <person name="Meyers B.C."/>
            <person name="Huo N."/>
            <person name="Gu Y.Q."/>
            <person name="Zhou H."/>
            <person name="Devos K.M."/>
            <person name="Bennetzen J.L."/>
            <person name="Unver T."/>
            <person name="Budak H."/>
            <person name="Gulick P.J."/>
            <person name="Galiba G."/>
            <person name="Kalapos B."/>
            <person name="Nelson D.R."/>
            <person name="Li P."/>
            <person name="You F.M."/>
            <person name="Luo M.C."/>
            <person name="Dvorak J."/>
        </authorList>
    </citation>
    <scope>NUCLEOTIDE SEQUENCE [LARGE SCALE GENOMIC DNA]</scope>
    <source>
        <strain evidence="1">cv. AL8/78</strain>
    </source>
</reference>
<dbReference type="Proteomes" id="UP000015105">
    <property type="component" value="Chromosome 7D"/>
</dbReference>
<reference evidence="2" key="1">
    <citation type="journal article" date="2014" name="Science">
        <title>Ancient hybridizations among the ancestral genomes of bread wheat.</title>
        <authorList>
            <consortium name="International Wheat Genome Sequencing Consortium,"/>
            <person name="Marcussen T."/>
            <person name="Sandve S.R."/>
            <person name="Heier L."/>
            <person name="Spannagl M."/>
            <person name="Pfeifer M."/>
            <person name="Jakobsen K.S."/>
            <person name="Wulff B.B."/>
            <person name="Steuernagel B."/>
            <person name="Mayer K.F."/>
            <person name="Olsen O.A."/>
        </authorList>
    </citation>
    <scope>NUCLEOTIDE SEQUENCE [LARGE SCALE GENOMIC DNA]</scope>
    <source>
        <strain evidence="2">cv. AL8/78</strain>
    </source>
</reference>